<dbReference type="InterPro" id="IPR019734">
    <property type="entry name" value="TPR_rpt"/>
</dbReference>
<evidence type="ECO:0000313" key="6">
    <source>
        <dbReference type="Proteomes" id="UP000217289"/>
    </source>
</evidence>
<feature type="region of interest" description="Disordered" evidence="4">
    <location>
        <begin position="24"/>
        <end position="45"/>
    </location>
</feature>
<dbReference type="Gene3D" id="1.25.40.10">
    <property type="entry name" value="Tetratricopeptide repeat domain"/>
    <property type="match status" value="3"/>
</dbReference>
<dbReference type="PANTHER" id="PTHR12558">
    <property type="entry name" value="CELL DIVISION CYCLE 16,23,27"/>
    <property type="match status" value="1"/>
</dbReference>
<dbReference type="Pfam" id="PF13432">
    <property type="entry name" value="TPR_16"/>
    <property type="match status" value="1"/>
</dbReference>
<feature type="repeat" description="TPR" evidence="3">
    <location>
        <begin position="196"/>
        <end position="229"/>
    </location>
</feature>
<dbReference type="InterPro" id="IPR011990">
    <property type="entry name" value="TPR-like_helical_dom_sf"/>
</dbReference>
<dbReference type="Proteomes" id="UP000217289">
    <property type="component" value="Chromosome"/>
</dbReference>
<dbReference type="EMBL" id="CP022163">
    <property type="protein sequence ID" value="ATB32073.1"/>
    <property type="molecule type" value="Genomic_DNA"/>
</dbReference>
<proteinExistence type="predicted"/>
<name>A0A250ILE8_9BACT</name>
<evidence type="ECO:0000256" key="3">
    <source>
        <dbReference type="PROSITE-ProRule" id="PRU00339"/>
    </source>
</evidence>
<evidence type="ECO:0000313" key="5">
    <source>
        <dbReference type="EMBL" id="ATB32073.1"/>
    </source>
</evidence>
<dbReference type="RefSeq" id="WP_095980316.1">
    <property type="nucleotide sequence ID" value="NZ_CP022163.1"/>
</dbReference>
<accession>A0A250ILE8</accession>
<sequence>MRTSVLFASIMTLCLVACEAGSLRRSQARPEPSSHRLSTPVPNAEEAPRLALQEDGLPAPARDAFSLAEDLAPAEPSDALSLTHEPHLSPVDHLGRARALRAEGDLSGALTEARRAVHDAGEDLDARETALDHLIPLALQSGQKWLAADAYTELANLFPDGAEPLVQKARILLEVGDTEGSLRAAEAALLLDPEYPEVYQVLGRGHLAAGELTEAIIRFKQAVHLDPYHGYALNNLGLALLLSGKNESAAEALAQAAYLLPHEGFIHNNLGLAYERLGRYEEATMAFDTATRLSPKNARARLNKARLARQLHASADVQALLGAEAPLDAAR</sequence>
<dbReference type="Pfam" id="PF07719">
    <property type="entry name" value="TPR_2"/>
    <property type="match status" value="1"/>
</dbReference>
<dbReference type="OrthoDB" id="5507195at2"/>
<organism evidence="5 6">
    <name type="scientific">Melittangium boletus DSM 14713</name>
    <dbReference type="NCBI Taxonomy" id="1294270"/>
    <lineage>
        <taxon>Bacteria</taxon>
        <taxon>Pseudomonadati</taxon>
        <taxon>Myxococcota</taxon>
        <taxon>Myxococcia</taxon>
        <taxon>Myxococcales</taxon>
        <taxon>Cystobacterineae</taxon>
        <taxon>Archangiaceae</taxon>
        <taxon>Melittangium</taxon>
    </lineage>
</organism>
<dbReference type="SMART" id="SM00028">
    <property type="entry name" value="TPR"/>
    <property type="match status" value="4"/>
</dbReference>
<dbReference type="AlphaFoldDB" id="A0A250ILE8"/>
<evidence type="ECO:0000256" key="4">
    <source>
        <dbReference type="SAM" id="MobiDB-lite"/>
    </source>
</evidence>
<dbReference type="KEGG" id="mbd:MEBOL_005549"/>
<dbReference type="PANTHER" id="PTHR12558:SF13">
    <property type="entry name" value="CELL DIVISION CYCLE PROTEIN 27 HOMOLOG"/>
    <property type="match status" value="1"/>
</dbReference>
<dbReference type="InterPro" id="IPR013105">
    <property type="entry name" value="TPR_2"/>
</dbReference>
<keyword evidence="2 3" id="KW-0802">TPR repeat</keyword>
<gene>
    <name evidence="5" type="ORF">MEBOL_005549</name>
</gene>
<keyword evidence="1" id="KW-0677">Repeat</keyword>
<feature type="repeat" description="TPR" evidence="3">
    <location>
        <begin position="264"/>
        <end position="297"/>
    </location>
</feature>
<keyword evidence="6" id="KW-1185">Reference proteome</keyword>
<dbReference type="SUPFAM" id="SSF48452">
    <property type="entry name" value="TPR-like"/>
    <property type="match status" value="1"/>
</dbReference>
<dbReference type="PROSITE" id="PS50293">
    <property type="entry name" value="TPR_REGION"/>
    <property type="match status" value="1"/>
</dbReference>
<evidence type="ECO:0000256" key="1">
    <source>
        <dbReference type="ARBA" id="ARBA00022737"/>
    </source>
</evidence>
<evidence type="ECO:0000256" key="2">
    <source>
        <dbReference type="ARBA" id="ARBA00022803"/>
    </source>
</evidence>
<dbReference type="PROSITE" id="PS50005">
    <property type="entry name" value="TPR"/>
    <property type="match status" value="2"/>
</dbReference>
<protein>
    <submittedName>
        <fullName evidence="5">Uncharacterized protein</fullName>
    </submittedName>
</protein>
<reference evidence="5 6" key="1">
    <citation type="submission" date="2017-06" db="EMBL/GenBank/DDBJ databases">
        <authorList>
            <person name="Kim H.J."/>
            <person name="Triplett B.A."/>
        </authorList>
    </citation>
    <scope>NUCLEOTIDE SEQUENCE [LARGE SCALE GENOMIC DNA]</scope>
    <source>
        <strain evidence="5 6">DSM 14713</strain>
    </source>
</reference>